<feature type="chain" id="PRO_5046279579" evidence="9">
    <location>
        <begin position="23"/>
        <end position="750"/>
    </location>
</feature>
<dbReference type="SUPFAM" id="SSF55486">
    <property type="entry name" value="Metalloproteases ('zincins'), catalytic domain"/>
    <property type="match status" value="1"/>
</dbReference>
<evidence type="ECO:0000256" key="7">
    <source>
        <dbReference type="RuleBase" id="RU003435"/>
    </source>
</evidence>
<evidence type="ECO:0000256" key="8">
    <source>
        <dbReference type="SAM" id="MobiDB-lite"/>
    </source>
</evidence>
<evidence type="ECO:0000256" key="6">
    <source>
        <dbReference type="ARBA" id="ARBA00023049"/>
    </source>
</evidence>
<dbReference type="InterPro" id="IPR024079">
    <property type="entry name" value="MetalloPept_cat_dom_sf"/>
</dbReference>
<feature type="domain" description="Peptidase M3A/M3B catalytic" evidence="10">
    <location>
        <begin position="274"/>
        <end position="727"/>
    </location>
</feature>
<dbReference type="Pfam" id="PF01432">
    <property type="entry name" value="Peptidase_M3"/>
    <property type="match status" value="1"/>
</dbReference>
<reference evidence="11 12" key="1">
    <citation type="submission" date="2024-09" db="EMBL/GenBank/DDBJ databases">
        <authorList>
            <person name="Sun Q."/>
            <person name="Mori K."/>
        </authorList>
    </citation>
    <scope>NUCLEOTIDE SEQUENCE [LARGE SCALE GENOMIC DNA]</scope>
    <source>
        <strain evidence="11 12">KCTC 23076</strain>
    </source>
</reference>
<keyword evidence="4 7" id="KW-0378">Hydrolase</keyword>
<evidence type="ECO:0000256" key="9">
    <source>
        <dbReference type="SAM" id="SignalP"/>
    </source>
</evidence>
<dbReference type="RefSeq" id="WP_386666501.1">
    <property type="nucleotide sequence ID" value="NZ_JBHLTG010000001.1"/>
</dbReference>
<evidence type="ECO:0000256" key="1">
    <source>
        <dbReference type="ARBA" id="ARBA00006040"/>
    </source>
</evidence>
<organism evidence="11 12">
    <name type="scientific">Lysobacter korlensis</name>
    <dbReference type="NCBI Taxonomy" id="553636"/>
    <lineage>
        <taxon>Bacteria</taxon>
        <taxon>Pseudomonadati</taxon>
        <taxon>Pseudomonadota</taxon>
        <taxon>Gammaproteobacteria</taxon>
        <taxon>Lysobacterales</taxon>
        <taxon>Lysobacteraceae</taxon>
        <taxon>Lysobacter</taxon>
    </lineage>
</organism>
<keyword evidence="5 7" id="KW-0862">Zinc</keyword>
<name>A0ABV6RL19_9GAMM</name>
<keyword evidence="6 7" id="KW-0482">Metalloprotease</keyword>
<dbReference type="InterPro" id="IPR001567">
    <property type="entry name" value="Pept_M3A_M3B_dom"/>
</dbReference>
<evidence type="ECO:0000256" key="3">
    <source>
        <dbReference type="ARBA" id="ARBA00022723"/>
    </source>
</evidence>
<dbReference type="CDD" id="cd06456">
    <property type="entry name" value="M3A_DCP"/>
    <property type="match status" value="1"/>
</dbReference>
<dbReference type="PANTHER" id="PTHR43660:SF1">
    <property type="entry name" value="DIPEPTIDYL CARBOXYPEPTIDASE"/>
    <property type="match status" value="1"/>
</dbReference>
<dbReference type="PANTHER" id="PTHR43660">
    <property type="entry name" value="DIPEPTIDYL CARBOXYPEPTIDASE"/>
    <property type="match status" value="1"/>
</dbReference>
<dbReference type="Gene3D" id="3.40.390.10">
    <property type="entry name" value="Collagenase (Catalytic Domain)"/>
    <property type="match status" value="1"/>
</dbReference>
<dbReference type="Proteomes" id="UP001589896">
    <property type="component" value="Unassembled WGS sequence"/>
</dbReference>
<accession>A0ABV6RL19</accession>
<dbReference type="InterPro" id="IPR024077">
    <property type="entry name" value="Neurolysin/TOP_dom2"/>
</dbReference>
<keyword evidence="9" id="KW-0732">Signal</keyword>
<evidence type="ECO:0000313" key="12">
    <source>
        <dbReference type="Proteomes" id="UP001589896"/>
    </source>
</evidence>
<dbReference type="InterPro" id="IPR045090">
    <property type="entry name" value="Pept_M3A_M3B"/>
</dbReference>
<feature type="signal peptide" evidence="9">
    <location>
        <begin position="1"/>
        <end position="22"/>
    </location>
</feature>
<feature type="compositionally biased region" description="Low complexity" evidence="8">
    <location>
        <begin position="33"/>
        <end position="46"/>
    </location>
</feature>
<proteinExistence type="inferred from homology"/>
<evidence type="ECO:0000259" key="10">
    <source>
        <dbReference type="Pfam" id="PF01432"/>
    </source>
</evidence>
<keyword evidence="2 7" id="KW-0645">Protease</keyword>
<gene>
    <name evidence="11" type="ORF">ACFFGH_07440</name>
</gene>
<keyword evidence="12" id="KW-1185">Reference proteome</keyword>
<protein>
    <submittedName>
        <fullName evidence="11">M3 family metallopeptidase</fullName>
    </submittedName>
</protein>
<feature type="region of interest" description="Disordered" evidence="8">
    <location>
        <begin position="730"/>
        <end position="750"/>
    </location>
</feature>
<dbReference type="InterPro" id="IPR034005">
    <property type="entry name" value="M3A_DCP"/>
</dbReference>
<keyword evidence="3 7" id="KW-0479">Metal-binding</keyword>
<sequence>MKHPLALALAVALASTGAPALAQKSAKPEAAMSQPQSSPSKSNPSQANPFFTESTLPLKYPHFDKIKDSDFGPAFDRGMAEQLKEVEQIANNREKPTFDNTIVAMEKSGQTLSRAASVFFNLVGADTNPTREKIQAEYAPKFSAHSDAINLNSKLFARIKTLHDNRDKLGLDPEGVRLIERYYTNFVRAGANLSEADKAKLKKMNSELAQLGTKFSQNVLAEVNDSAIVVDSREELAGMSDEAIAAAAEAAKKRGLEGKYVIALLNTTGQPPLTDLENRALRERLYKASIARGSRGNEFDNTGIVSRVTKLRAERAKMLGYPTHAAYVLEDETAKTPEAVNAMLGKLAPAAVANAKREAADLQAMIDKEQKAKGKPTFKLKPWDWAFYSEKVRQDKYSFDESQLKPYFEMKNVLENGVFHAANQFYGLTFKQRTDLPTYHPDVLVYDVFDKDGKQLSIFLFDPYARASKRGGAWMNSYVDQSELMGTLPVVANHQNIPKPSEGKPTLLTWDEVTTMFHEFGHALHGMFSDVKYPMFSGTSVPRDFVEYPSQVNEMWADWPSVLANYAKHHETGKPMPKELLDKVVAASKFNQGHATTEYLASAMLDQKWHQATVDQLPDANGVMDFEAKALAADGIDFYAVPPRYRTPYFSHIMGGYSAGYYAYIWSEVLDANTVAYIKNNGGLTRENGDRLREKLLSQGGSKDAMVLFRDFAGADPKIEPLLERRGLVSGVSDDSKAPDVVAPAAGGTK</sequence>
<dbReference type="Gene3D" id="1.10.1370.10">
    <property type="entry name" value="Neurolysin, domain 3"/>
    <property type="match status" value="1"/>
</dbReference>
<comment type="cofactor">
    <cofactor evidence="7">
        <name>Zn(2+)</name>
        <dbReference type="ChEBI" id="CHEBI:29105"/>
    </cofactor>
    <text evidence="7">Binds 1 zinc ion.</text>
</comment>
<evidence type="ECO:0000256" key="4">
    <source>
        <dbReference type="ARBA" id="ARBA00022801"/>
    </source>
</evidence>
<comment type="caution">
    <text evidence="11">The sequence shown here is derived from an EMBL/GenBank/DDBJ whole genome shotgun (WGS) entry which is preliminary data.</text>
</comment>
<feature type="region of interest" description="Disordered" evidence="8">
    <location>
        <begin position="20"/>
        <end position="51"/>
    </location>
</feature>
<comment type="similarity">
    <text evidence="1 7">Belongs to the peptidase M3 family.</text>
</comment>
<evidence type="ECO:0000256" key="2">
    <source>
        <dbReference type="ARBA" id="ARBA00022670"/>
    </source>
</evidence>
<evidence type="ECO:0000256" key="5">
    <source>
        <dbReference type="ARBA" id="ARBA00022833"/>
    </source>
</evidence>
<evidence type="ECO:0000313" key="11">
    <source>
        <dbReference type="EMBL" id="MFC0677674.1"/>
    </source>
</evidence>
<dbReference type="EMBL" id="JBHLTG010000001">
    <property type="protein sequence ID" value="MFC0677674.1"/>
    <property type="molecule type" value="Genomic_DNA"/>
</dbReference>